<dbReference type="OrthoDB" id="344987at2"/>
<dbReference type="EMBL" id="QOWE01000029">
    <property type="protein sequence ID" value="RCR66279.1"/>
    <property type="molecule type" value="Genomic_DNA"/>
</dbReference>
<protein>
    <recommendedName>
        <fullName evidence="2">DUF8201 domain-containing protein</fullName>
    </recommendedName>
</protein>
<dbReference type="InterPro" id="IPR058514">
    <property type="entry name" value="DUF8201"/>
</dbReference>
<evidence type="ECO:0000259" key="2">
    <source>
        <dbReference type="Pfam" id="PF26626"/>
    </source>
</evidence>
<feature type="transmembrane region" description="Helical" evidence="1">
    <location>
        <begin position="433"/>
        <end position="450"/>
    </location>
</feature>
<organism evidence="3 4">
    <name type="scientific">Larkinella punicea</name>
    <dbReference type="NCBI Taxonomy" id="2315727"/>
    <lineage>
        <taxon>Bacteria</taxon>
        <taxon>Pseudomonadati</taxon>
        <taxon>Bacteroidota</taxon>
        <taxon>Cytophagia</taxon>
        <taxon>Cytophagales</taxon>
        <taxon>Spirosomataceae</taxon>
        <taxon>Larkinella</taxon>
    </lineage>
</organism>
<feature type="transmembrane region" description="Helical" evidence="1">
    <location>
        <begin position="168"/>
        <end position="188"/>
    </location>
</feature>
<gene>
    <name evidence="3" type="ORF">DUE52_27465</name>
</gene>
<dbReference type="Pfam" id="PF26626">
    <property type="entry name" value="DUF8201"/>
    <property type="match status" value="1"/>
</dbReference>
<reference evidence="3 4" key="1">
    <citation type="submission" date="2018-07" db="EMBL/GenBank/DDBJ databases">
        <title>Genome analysis of Larkinella rosea.</title>
        <authorList>
            <person name="Zhou Z."/>
            <person name="Wang G."/>
        </authorList>
    </citation>
    <scope>NUCLEOTIDE SEQUENCE [LARGE SCALE GENOMIC DNA]</scope>
    <source>
        <strain evidence="4">zzj9</strain>
    </source>
</reference>
<dbReference type="AlphaFoldDB" id="A0A368JF28"/>
<accession>A0A368JF28</accession>
<dbReference type="InterPro" id="IPR058065">
    <property type="entry name" value="LIC_10190-like"/>
</dbReference>
<evidence type="ECO:0000313" key="3">
    <source>
        <dbReference type="EMBL" id="RCR66279.1"/>
    </source>
</evidence>
<feature type="transmembrane region" description="Helical" evidence="1">
    <location>
        <begin position="383"/>
        <end position="400"/>
    </location>
</feature>
<feature type="domain" description="DUF8201" evidence="2">
    <location>
        <begin position="2"/>
        <end position="439"/>
    </location>
</feature>
<dbReference type="RefSeq" id="WP_114409295.1">
    <property type="nucleotide sequence ID" value="NZ_QOWE01000029.1"/>
</dbReference>
<keyword evidence="4" id="KW-1185">Reference proteome</keyword>
<feature type="transmembrane region" description="Helical" evidence="1">
    <location>
        <begin position="406"/>
        <end position="426"/>
    </location>
</feature>
<keyword evidence="1" id="KW-0812">Transmembrane</keyword>
<feature type="transmembrane region" description="Helical" evidence="1">
    <location>
        <begin position="42"/>
        <end position="63"/>
    </location>
</feature>
<feature type="transmembrane region" description="Helical" evidence="1">
    <location>
        <begin position="249"/>
        <end position="276"/>
    </location>
</feature>
<keyword evidence="1" id="KW-0472">Membrane</keyword>
<keyword evidence="1" id="KW-1133">Transmembrane helix</keyword>
<feature type="transmembrane region" description="Helical" evidence="1">
    <location>
        <begin position="224"/>
        <end position="240"/>
    </location>
</feature>
<feature type="transmembrane region" description="Helical" evidence="1">
    <location>
        <begin position="462"/>
        <end position="483"/>
    </location>
</feature>
<feature type="transmembrane region" description="Helical" evidence="1">
    <location>
        <begin position="288"/>
        <end position="315"/>
    </location>
</feature>
<feature type="transmembrane region" description="Helical" evidence="1">
    <location>
        <begin position="200"/>
        <end position="218"/>
    </location>
</feature>
<comment type="caution">
    <text evidence="3">The sequence shown here is derived from an EMBL/GenBank/DDBJ whole genome shotgun (WGS) entry which is preliminary data.</text>
</comment>
<name>A0A368JF28_9BACT</name>
<feature type="transmembrane region" description="Helical" evidence="1">
    <location>
        <begin position="6"/>
        <end position="30"/>
    </location>
</feature>
<dbReference type="NCBIfam" id="NF047510">
    <property type="entry name" value="LIC_10190_fam"/>
    <property type="match status" value="1"/>
</dbReference>
<evidence type="ECO:0000256" key="1">
    <source>
        <dbReference type="SAM" id="Phobius"/>
    </source>
</evidence>
<proteinExistence type="predicted"/>
<dbReference type="Proteomes" id="UP000253383">
    <property type="component" value="Unassembled WGS sequence"/>
</dbReference>
<sequence length="572" mass="65735">MILLILWAFLASGCFAYGLFFYSVLIRWRLIDGSEPVKGSDLILVGLCLLVLFVQLASIFLPANHYLALGWLAGAVLMAVGSPSAVSAYLRRFTRQQKQIPLFWLFVVVVLLYSALEPANIDSGMYHLPSMRWYERFRVIPGLGNLHGRLAFNSSFLVTSAAFGFTDWAGQTLFPLNGFLYLVVCWRLLSQIRSATPVRFLAVVILSLLLFYQIRQVFSPTPDVWGALLPITIFMIWLELRPVFSIRHVLLFMLVWVCITVKLATIPIALGLMPLAWAVRKQLTVRHFVWLGGLGLLTVLPWMVRTTILSGYLLYPFPALDLFSFDWEIPVERVRFEKDFVEFWAKFRIIEPYFDASRLKTPASEWIPAWWQYKDYYFLNKPIWLLAVVSPFLALSHFFNPARQTRFQPLVVPYGAALAGFLFWFLSAPEFRFGYAFVWMTAFLPLLPFFPAKTNFWNIMPWTNALVVGLIGILMGYYGYVVLWKEGFPLQTYALLPKPLTYRSHGTATEMFTRHRSQSGLVVLIPNNTPIVQSCYELEAPCSPYFYPDLELRGQTVADGFRSTLVRRNKNL</sequence>
<feature type="transmembrane region" description="Helical" evidence="1">
    <location>
        <begin position="102"/>
        <end position="121"/>
    </location>
</feature>
<evidence type="ECO:0000313" key="4">
    <source>
        <dbReference type="Proteomes" id="UP000253383"/>
    </source>
</evidence>
<feature type="transmembrane region" description="Helical" evidence="1">
    <location>
        <begin position="69"/>
        <end position="90"/>
    </location>
</feature>